<evidence type="ECO:0000256" key="4">
    <source>
        <dbReference type="ARBA" id="ARBA00022723"/>
    </source>
</evidence>
<name>A0A1Y2FR90_PROLT</name>
<evidence type="ECO:0000256" key="6">
    <source>
        <dbReference type="ARBA" id="ARBA00022964"/>
    </source>
</evidence>
<dbReference type="PANTHER" id="PTHR12117:SF0">
    <property type="entry name" value="PROLYL 3-HYDROXYLASE OGFOD1"/>
    <property type="match status" value="1"/>
</dbReference>
<evidence type="ECO:0000256" key="1">
    <source>
        <dbReference type="ARBA" id="ARBA00001961"/>
    </source>
</evidence>
<evidence type="ECO:0000256" key="8">
    <source>
        <dbReference type="ARBA" id="ARBA00023004"/>
    </source>
</evidence>
<keyword evidence="6" id="KW-0223">Dioxygenase</keyword>
<dbReference type="OMA" id="GWYHIPQ"/>
<dbReference type="InterPro" id="IPR051842">
    <property type="entry name" value="uS12_prolyl_hydroxylase"/>
</dbReference>
<comment type="catalytic activity">
    <reaction evidence="11">
        <text>[ribosomal protein uS12]-(3S)-3-hydroxy-L-proline + 2-oxoglutarate + O2 = [ribosomal protein uS12]-(3S)-3,4-dihydroxy-L-proline + succinate + CO2</text>
        <dbReference type="Rhea" id="RHEA:54160"/>
        <dbReference type="Rhea" id="RHEA-COMP:13817"/>
        <dbReference type="Rhea" id="RHEA-COMP:13818"/>
        <dbReference type="ChEBI" id="CHEBI:15379"/>
        <dbReference type="ChEBI" id="CHEBI:16526"/>
        <dbReference type="ChEBI" id="CHEBI:16810"/>
        <dbReference type="ChEBI" id="CHEBI:30031"/>
        <dbReference type="ChEBI" id="CHEBI:85428"/>
        <dbReference type="ChEBI" id="CHEBI:138052"/>
    </reaction>
</comment>
<keyword evidence="9" id="KW-0539">Nucleus</keyword>
<evidence type="ECO:0000256" key="5">
    <source>
        <dbReference type="ARBA" id="ARBA00022896"/>
    </source>
</evidence>
<dbReference type="GO" id="GO:0009896">
    <property type="term" value="P:positive regulation of catabolic process"/>
    <property type="evidence" value="ECO:0007669"/>
    <property type="project" value="UniProtKB-ARBA"/>
</dbReference>
<dbReference type="STRING" id="56484.A0A1Y2FR90"/>
<evidence type="ECO:0000313" key="15">
    <source>
        <dbReference type="Proteomes" id="UP000193685"/>
    </source>
</evidence>
<comment type="catalytic activity">
    <reaction evidence="10">
        <text>[ribosomal protein uS12]-L-proline + 2-oxoglutarate + O2 = [ribosomal protein uS12]-(3S)-3-hydroxy-L-proline + succinate + CO2</text>
        <dbReference type="Rhea" id="RHEA:54156"/>
        <dbReference type="Rhea" id="RHEA-COMP:13816"/>
        <dbReference type="Rhea" id="RHEA-COMP:13818"/>
        <dbReference type="ChEBI" id="CHEBI:15379"/>
        <dbReference type="ChEBI" id="CHEBI:16526"/>
        <dbReference type="ChEBI" id="CHEBI:16810"/>
        <dbReference type="ChEBI" id="CHEBI:30031"/>
        <dbReference type="ChEBI" id="CHEBI:50342"/>
        <dbReference type="ChEBI" id="CHEBI:85428"/>
    </reaction>
</comment>
<dbReference type="InterPro" id="IPR019601">
    <property type="entry name" value="Oxoglutarate/Fe-dep_Oase_C"/>
</dbReference>
<dbReference type="GO" id="GO:0006449">
    <property type="term" value="P:regulation of translational termination"/>
    <property type="evidence" value="ECO:0007669"/>
    <property type="project" value="TreeGrafter"/>
</dbReference>
<dbReference type="Pfam" id="PF13661">
    <property type="entry name" value="2OG-FeII_Oxy_4"/>
    <property type="match status" value="1"/>
</dbReference>
<comment type="caution">
    <text evidence="14">The sequence shown here is derived from an EMBL/GenBank/DDBJ whole genome shotgun (WGS) entry which is preliminary data.</text>
</comment>
<comment type="subcellular location">
    <subcellularLocation>
        <location evidence="2">Nucleus</location>
    </subcellularLocation>
</comment>
<feature type="domain" description="Fe2OG dioxygenase" evidence="13">
    <location>
        <begin position="127"/>
        <end position="231"/>
    </location>
</feature>
<dbReference type="Pfam" id="PF10637">
    <property type="entry name" value="Ofd1_CTDD"/>
    <property type="match status" value="1"/>
</dbReference>
<evidence type="ECO:0000256" key="12">
    <source>
        <dbReference type="ARBA" id="ARBA00081607"/>
    </source>
</evidence>
<dbReference type="InterPro" id="IPR043044">
    <property type="entry name" value="TPA1/Ofd1_C"/>
</dbReference>
<evidence type="ECO:0000256" key="10">
    <source>
        <dbReference type="ARBA" id="ARBA00047444"/>
    </source>
</evidence>
<protein>
    <recommendedName>
        <fullName evidence="12">uS12 prolyl 3,4-dihydroxylase</fullName>
    </recommendedName>
</protein>
<dbReference type="GO" id="GO:0031418">
    <property type="term" value="F:L-ascorbic acid binding"/>
    <property type="evidence" value="ECO:0007669"/>
    <property type="project" value="UniProtKB-KW"/>
</dbReference>
<dbReference type="GO" id="GO:0005506">
    <property type="term" value="F:iron ion binding"/>
    <property type="evidence" value="ECO:0007669"/>
    <property type="project" value="InterPro"/>
</dbReference>
<evidence type="ECO:0000259" key="13">
    <source>
        <dbReference type="PROSITE" id="PS51471"/>
    </source>
</evidence>
<keyword evidence="4" id="KW-0479">Metal-binding</keyword>
<dbReference type="GO" id="GO:0031543">
    <property type="term" value="F:peptidyl-proline dioxygenase activity"/>
    <property type="evidence" value="ECO:0007669"/>
    <property type="project" value="TreeGrafter"/>
</dbReference>
<evidence type="ECO:0000256" key="3">
    <source>
        <dbReference type="ARBA" id="ARBA00007443"/>
    </source>
</evidence>
<dbReference type="InterPro" id="IPR039558">
    <property type="entry name" value="TPA1/OFD1_N"/>
</dbReference>
<dbReference type="GO" id="GO:0005634">
    <property type="term" value="C:nucleus"/>
    <property type="evidence" value="ECO:0007669"/>
    <property type="project" value="UniProtKB-SubCell"/>
</dbReference>
<dbReference type="FunFam" id="2.60.120.620:FF:000014">
    <property type="entry name" value="Prolyl 3,4-dihydroxylase TPA1"/>
    <property type="match status" value="1"/>
</dbReference>
<dbReference type="Gene3D" id="2.60.120.620">
    <property type="entry name" value="q2cbj1_9rhob like domain"/>
    <property type="match status" value="1"/>
</dbReference>
<dbReference type="Gene3D" id="3.60.130.20">
    <property type="entry name" value="Oxoglutarate/iron-dependent oxygenase, C-terminal degradation domain"/>
    <property type="match status" value="1"/>
</dbReference>
<evidence type="ECO:0000256" key="7">
    <source>
        <dbReference type="ARBA" id="ARBA00023002"/>
    </source>
</evidence>
<sequence length="533" mass="58863">MEERPGKKARIAGPGDCFAKGLLDTSEEQSKAYAASEPYQHACIPQLFDDDLLHAVKAEILANLVFTEKETDIYKVRQTGDLANLDGLEQSEKQKLKYIAQVREALYSVPFRTYLRKVTGVGPLSGSKIDMSINNYTQGCHLLNHDDVIGTRSVSYILYLPDEGWQPTDGGALELYPVKTKGIPVDEPSLTLPPSWNQFIFFAVQPGHSFHSVEEVVSKKNRLSISGWFHVAQPGEEGYDARATDLANEEEAKAKSTLEQLLATDDAQFDAYPESTEFPDVLSEEALTELSTVMNPQYLSPVTLKQVNEQFCNDSYIQLSSILRKDLADKLKKVLVEADAHDKIDGSIMTPHGTGVGNGWKVEGPPHRHRYLRLASSSEVPPDAAADTLRQIEKVVASDAFRTWLALVTALQPESRFTCARRFRPGLDYTLATANQRLLLDVNLCLTPAKPVWEEGEVGGYLCFMAPHGDEDAAVYKASADDEEDGVLLTAHAAWNEMTIVMRDTGVLSFTKYVAVASGASRWDIAGQYPVAD</sequence>
<dbReference type="PANTHER" id="PTHR12117">
    <property type="entry name" value="HISTONE ACETYLTRANSFERASE COMPLEX"/>
    <property type="match status" value="1"/>
</dbReference>
<dbReference type="GO" id="GO:0010604">
    <property type="term" value="P:positive regulation of macromolecule metabolic process"/>
    <property type="evidence" value="ECO:0007669"/>
    <property type="project" value="UniProtKB-ARBA"/>
</dbReference>
<dbReference type="PROSITE" id="PS51471">
    <property type="entry name" value="FE2OG_OXY"/>
    <property type="match status" value="1"/>
</dbReference>
<evidence type="ECO:0000256" key="11">
    <source>
        <dbReference type="ARBA" id="ARBA00051966"/>
    </source>
</evidence>
<dbReference type="OrthoDB" id="430522at2759"/>
<keyword evidence="15" id="KW-1185">Reference proteome</keyword>
<dbReference type="InterPro" id="IPR005123">
    <property type="entry name" value="Oxoglu/Fe-dep_dioxygenase_dom"/>
</dbReference>
<accession>A0A1Y2FR90</accession>
<comment type="similarity">
    <text evidence="3">Belongs to the TPA1 family.</text>
</comment>
<dbReference type="SMART" id="SM00702">
    <property type="entry name" value="P4Hc"/>
    <property type="match status" value="1"/>
</dbReference>
<evidence type="ECO:0000256" key="9">
    <source>
        <dbReference type="ARBA" id="ARBA00023242"/>
    </source>
</evidence>
<reference evidence="14 15" key="1">
    <citation type="submission" date="2016-07" db="EMBL/GenBank/DDBJ databases">
        <title>Pervasive Adenine N6-methylation of Active Genes in Fungi.</title>
        <authorList>
            <consortium name="DOE Joint Genome Institute"/>
            <person name="Mondo S.J."/>
            <person name="Dannebaum R.O."/>
            <person name="Kuo R.C."/>
            <person name="Labutti K."/>
            <person name="Haridas S."/>
            <person name="Kuo A."/>
            <person name="Salamov A."/>
            <person name="Ahrendt S.R."/>
            <person name="Lipzen A."/>
            <person name="Sullivan W."/>
            <person name="Andreopoulos W.B."/>
            <person name="Clum A."/>
            <person name="Lindquist E."/>
            <person name="Daum C."/>
            <person name="Ramamoorthy G.K."/>
            <person name="Gryganskyi A."/>
            <person name="Culley D."/>
            <person name="Magnuson J.K."/>
            <person name="James T.Y."/>
            <person name="O'Malley M.A."/>
            <person name="Stajich J.E."/>
            <person name="Spatafora J.W."/>
            <person name="Visel A."/>
            <person name="Grigoriev I.V."/>
        </authorList>
    </citation>
    <scope>NUCLEOTIDE SEQUENCE [LARGE SCALE GENOMIC DNA]</scope>
    <source>
        <strain evidence="14 15">12-1054</strain>
    </source>
</reference>
<proteinExistence type="inferred from homology"/>
<keyword evidence="7" id="KW-0560">Oxidoreductase</keyword>
<gene>
    <name evidence="14" type="ORF">BCR37DRAFT_344292</name>
</gene>
<keyword evidence="5" id="KW-0847">Vitamin C</keyword>
<dbReference type="RefSeq" id="XP_040727198.1">
    <property type="nucleotide sequence ID" value="XM_040867557.1"/>
</dbReference>
<dbReference type="GO" id="GO:0005737">
    <property type="term" value="C:cytoplasm"/>
    <property type="evidence" value="ECO:0007669"/>
    <property type="project" value="TreeGrafter"/>
</dbReference>
<evidence type="ECO:0000256" key="2">
    <source>
        <dbReference type="ARBA" id="ARBA00004123"/>
    </source>
</evidence>
<dbReference type="InterPro" id="IPR006620">
    <property type="entry name" value="Pro_4_hyd_alph"/>
</dbReference>
<dbReference type="AlphaFoldDB" id="A0A1Y2FR90"/>
<dbReference type="Proteomes" id="UP000193685">
    <property type="component" value="Unassembled WGS sequence"/>
</dbReference>
<dbReference type="GeneID" id="63784156"/>
<dbReference type="EMBL" id="MCFI01000004">
    <property type="protein sequence ID" value="ORY85716.1"/>
    <property type="molecule type" value="Genomic_DNA"/>
</dbReference>
<comment type="cofactor">
    <cofactor evidence="1">
        <name>L-ascorbate</name>
        <dbReference type="ChEBI" id="CHEBI:38290"/>
    </cofactor>
</comment>
<organism evidence="14 15">
    <name type="scientific">Protomyces lactucae-debilis</name>
    <dbReference type="NCBI Taxonomy" id="2754530"/>
    <lineage>
        <taxon>Eukaryota</taxon>
        <taxon>Fungi</taxon>
        <taxon>Dikarya</taxon>
        <taxon>Ascomycota</taxon>
        <taxon>Taphrinomycotina</taxon>
        <taxon>Taphrinomycetes</taxon>
        <taxon>Taphrinales</taxon>
        <taxon>Protomycetaceae</taxon>
        <taxon>Protomyces</taxon>
    </lineage>
</organism>
<keyword evidence="8" id="KW-0408">Iron</keyword>
<evidence type="ECO:0000313" key="14">
    <source>
        <dbReference type="EMBL" id="ORY85716.1"/>
    </source>
</evidence>